<feature type="region of interest" description="Disordered" evidence="1">
    <location>
        <begin position="1"/>
        <end position="51"/>
    </location>
</feature>
<evidence type="ECO:0000313" key="2">
    <source>
        <dbReference type="EMBL" id="KAA8910638.1"/>
    </source>
</evidence>
<organism evidence="2 3">
    <name type="scientific">Sphaerosporella brunnea</name>
    <dbReference type="NCBI Taxonomy" id="1250544"/>
    <lineage>
        <taxon>Eukaryota</taxon>
        <taxon>Fungi</taxon>
        <taxon>Dikarya</taxon>
        <taxon>Ascomycota</taxon>
        <taxon>Pezizomycotina</taxon>
        <taxon>Pezizomycetes</taxon>
        <taxon>Pezizales</taxon>
        <taxon>Pyronemataceae</taxon>
        <taxon>Sphaerosporella</taxon>
    </lineage>
</organism>
<accession>A0A5J5F315</accession>
<evidence type="ECO:0000313" key="3">
    <source>
        <dbReference type="Proteomes" id="UP000326924"/>
    </source>
</evidence>
<dbReference type="Proteomes" id="UP000326924">
    <property type="component" value="Unassembled WGS sequence"/>
</dbReference>
<keyword evidence="3" id="KW-1185">Reference proteome</keyword>
<gene>
    <name evidence="2" type="ORF">FN846DRAFT_1004946</name>
</gene>
<comment type="caution">
    <text evidence="2">The sequence shown here is derived from an EMBL/GenBank/DDBJ whole genome shotgun (WGS) entry which is preliminary data.</text>
</comment>
<dbReference type="EMBL" id="VXIS01000044">
    <property type="protein sequence ID" value="KAA8910638.1"/>
    <property type="molecule type" value="Genomic_DNA"/>
</dbReference>
<dbReference type="OrthoDB" id="5426597at2759"/>
<sequence length="825" mass="91389">MTSRPAVPKRTGDSPTPDARQQATKKARTVPRGQSKLVSPRKGRAGRDGINSIDPCASSDACYEAYVNPDSAAILSHAVSADDYAVGLDYFWAQLFTASRDFNPDERAELFRRTLPAFAESDSSETAQKLSERFEDSFHTFQGFFLERVRAYAESWIATDSGKDWIEARTSAVRRKSRDSRVPPNPAKPDDLLLWNGKSGLQWGLTQCTDFWLLCLRGLRVPMAADGQVRWFSSEDRGEMWYAELTRIALELVRSHIIAHHARTGKKEIGREQRIFDLRRIMSPHAEALKATPRIVPTAGRPLQPLPPLESLKAARQEAHSAPPPKFDFDNVLKSKADLAGALPFPREAIGSARGQAEETVAEQREAFRAIYETESTRGGAPPLSGFDLPTEFYNPDDGVFTPKGDFIPTDSDQFVTDFAVAFAKAPIWKKAQLWDDYIAMELARIDSQMILSMARRNELVAIREKATRDYEQWRIQRQTLEQSYRDTARNSKAIADLRAKTGPEHRVPRGWSAQRGGNRFIPQNSPPTLPPLDAIPNPVRDAAAGAQFPAPMAGWSAQRGNRFMPQISPPTLPPLDAIPTPVRDAAAGAQFPAPIADRRGVARNVSQGHPQAGKSIPPPPLHRSGWEPHMQPPQVQQREQHQRDQQHQRRSQPQQPQWVPETTRSPSFGAWSKRSATPSVGQRAYSSFDSTADSTPASLTSSRVDRSTPVRIDSPPVSMASIMGGPSDVYSDDDRHLPNSDAEEEDEVQLPHLGDSRQPQGYCDVGPPALSDDIDEEQAIMSSMEAEKGAPADTGINIERGISRFVSGRDDSPQQQSPDVKESS</sequence>
<feature type="region of interest" description="Disordered" evidence="1">
    <location>
        <begin position="605"/>
        <end position="825"/>
    </location>
</feature>
<evidence type="ECO:0000256" key="1">
    <source>
        <dbReference type="SAM" id="MobiDB-lite"/>
    </source>
</evidence>
<feature type="compositionally biased region" description="Basic and acidic residues" evidence="1">
    <location>
        <begin position="639"/>
        <end position="648"/>
    </location>
</feature>
<name>A0A5J5F315_9PEZI</name>
<reference evidence="2 3" key="1">
    <citation type="submission" date="2019-09" db="EMBL/GenBank/DDBJ databases">
        <title>Draft genome of the ectomycorrhizal ascomycete Sphaerosporella brunnea.</title>
        <authorList>
            <consortium name="DOE Joint Genome Institute"/>
            <person name="Benucci G.M."/>
            <person name="Marozzi G."/>
            <person name="Antonielli L."/>
            <person name="Sanchez S."/>
            <person name="Marco P."/>
            <person name="Wang X."/>
            <person name="Falini L.B."/>
            <person name="Barry K."/>
            <person name="Haridas S."/>
            <person name="Lipzen A."/>
            <person name="Labutti K."/>
            <person name="Grigoriev I.V."/>
            <person name="Murat C."/>
            <person name="Martin F."/>
            <person name="Albertini E."/>
            <person name="Donnini D."/>
            <person name="Bonito G."/>
        </authorList>
    </citation>
    <scope>NUCLEOTIDE SEQUENCE [LARGE SCALE GENOMIC DNA]</scope>
    <source>
        <strain evidence="2 3">Sb_GMNB300</strain>
    </source>
</reference>
<feature type="compositionally biased region" description="Polar residues" evidence="1">
    <location>
        <begin position="675"/>
        <end position="703"/>
    </location>
</feature>
<proteinExistence type="predicted"/>
<dbReference type="InParanoid" id="A0A5J5F315"/>
<protein>
    <submittedName>
        <fullName evidence="2">Uncharacterized protein</fullName>
    </submittedName>
</protein>
<dbReference type="AlphaFoldDB" id="A0A5J5F315"/>